<dbReference type="InterPro" id="IPR029000">
    <property type="entry name" value="Cyclophilin-like_dom_sf"/>
</dbReference>
<accession>A0AAD9D663</accession>
<dbReference type="Pfam" id="PF00160">
    <property type="entry name" value="Pro_isomerase"/>
    <property type="match status" value="1"/>
</dbReference>
<keyword evidence="5" id="KW-1185">Reference proteome</keyword>
<dbReference type="Proteomes" id="UP001224775">
    <property type="component" value="Unassembled WGS sequence"/>
</dbReference>
<sequence length="119" mass="13126">MMKTFAVALLLVTALLRIDPAQSSSHLDDEVPTEKAAKPKLKPPTQLPEVTHRVYLDVEISTSPTPTKGRIELGLFGKVAPKTVENFRSLVLATREMERLVASPCAIKDRNFIALFLVS</sequence>
<evidence type="ECO:0000256" key="2">
    <source>
        <dbReference type="SAM" id="SignalP"/>
    </source>
</evidence>
<dbReference type="GO" id="GO:0003755">
    <property type="term" value="F:peptidyl-prolyl cis-trans isomerase activity"/>
    <property type="evidence" value="ECO:0007669"/>
    <property type="project" value="UniProtKB-EC"/>
</dbReference>
<name>A0AAD9D663_9STRA</name>
<feature type="compositionally biased region" description="Basic and acidic residues" evidence="1">
    <location>
        <begin position="26"/>
        <end position="37"/>
    </location>
</feature>
<organism evidence="4 5">
    <name type="scientific">Skeletonema marinoi</name>
    <dbReference type="NCBI Taxonomy" id="267567"/>
    <lineage>
        <taxon>Eukaryota</taxon>
        <taxon>Sar</taxon>
        <taxon>Stramenopiles</taxon>
        <taxon>Ochrophyta</taxon>
        <taxon>Bacillariophyta</taxon>
        <taxon>Coscinodiscophyceae</taxon>
        <taxon>Thalassiosirophycidae</taxon>
        <taxon>Thalassiosirales</taxon>
        <taxon>Skeletonemataceae</taxon>
        <taxon>Skeletonema</taxon>
        <taxon>Skeletonema marinoi-dohrnii complex</taxon>
    </lineage>
</organism>
<keyword evidence="2" id="KW-0732">Signal</keyword>
<dbReference type="Gene3D" id="2.40.100.10">
    <property type="entry name" value="Cyclophilin-like"/>
    <property type="match status" value="1"/>
</dbReference>
<keyword evidence="4" id="KW-0413">Isomerase</keyword>
<dbReference type="EC" id="5.2.1.8" evidence="4"/>
<dbReference type="AlphaFoldDB" id="A0AAD9D663"/>
<evidence type="ECO:0000313" key="4">
    <source>
        <dbReference type="EMBL" id="KAK1735297.1"/>
    </source>
</evidence>
<feature type="domain" description="PPIase cyclophilin-type" evidence="3">
    <location>
        <begin position="59"/>
        <end position="92"/>
    </location>
</feature>
<feature type="region of interest" description="Disordered" evidence="1">
    <location>
        <begin position="23"/>
        <end position="45"/>
    </location>
</feature>
<protein>
    <submittedName>
        <fullName evidence="4">Peptidyl-prolyl cis-trans isomerase, cyclophilin type</fullName>
        <ecNumber evidence="4">5.2.1.8</ecNumber>
    </submittedName>
</protein>
<evidence type="ECO:0000313" key="5">
    <source>
        <dbReference type="Proteomes" id="UP001224775"/>
    </source>
</evidence>
<dbReference type="EMBL" id="JATAAI010000034">
    <property type="protein sequence ID" value="KAK1735297.1"/>
    <property type="molecule type" value="Genomic_DNA"/>
</dbReference>
<dbReference type="SUPFAM" id="SSF50891">
    <property type="entry name" value="Cyclophilin-like"/>
    <property type="match status" value="1"/>
</dbReference>
<dbReference type="InterPro" id="IPR002130">
    <property type="entry name" value="Cyclophilin-type_PPIase_dom"/>
</dbReference>
<evidence type="ECO:0000256" key="1">
    <source>
        <dbReference type="SAM" id="MobiDB-lite"/>
    </source>
</evidence>
<reference evidence="4" key="1">
    <citation type="submission" date="2023-06" db="EMBL/GenBank/DDBJ databases">
        <title>Survivors Of The Sea: Transcriptome response of Skeletonema marinoi to long-term dormancy.</title>
        <authorList>
            <person name="Pinder M.I.M."/>
            <person name="Kourtchenko O."/>
            <person name="Robertson E.K."/>
            <person name="Larsson T."/>
            <person name="Maumus F."/>
            <person name="Osuna-Cruz C.M."/>
            <person name="Vancaester E."/>
            <person name="Stenow R."/>
            <person name="Vandepoele K."/>
            <person name="Ploug H."/>
            <person name="Bruchert V."/>
            <person name="Godhe A."/>
            <person name="Topel M."/>
        </authorList>
    </citation>
    <scope>NUCLEOTIDE SEQUENCE</scope>
    <source>
        <strain evidence="4">R05AC</strain>
    </source>
</reference>
<feature type="signal peptide" evidence="2">
    <location>
        <begin position="1"/>
        <end position="23"/>
    </location>
</feature>
<feature type="chain" id="PRO_5042003211" evidence="2">
    <location>
        <begin position="24"/>
        <end position="119"/>
    </location>
</feature>
<evidence type="ECO:0000259" key="3">
    <source>
        <dbReference type="Pfam" id="PF00160"/>
    </source>
</evidence>
<proteinExistence type="predicted"/>
<gene>
    <name evidence="4" type="ORF">QTG54_013911</name>
</gene>
<comment type="caution">
    <text evidence="4">The sequence shown here is derived from an EMBL/GenBank/DDBJ whole genome shotgun (WGS) entry which is preliminary data.</text>
</comment>